<feature type="binding site" evidence="8">
    <location>
        <position position="173"/>
    </location>
    <ligand>
        <name>ATP</name>
        <dbReference type="ChEBI" id="CHEBI:30616"/>
    </ligand>
</feature>
<comment type="function">
    <text evidence="8">Nucleotidyltransferase involved in the post-translational modification of proteins. It can catalyze the addition of adenosine monophosphate (AMP) or uridine monophosphate (UMP) to a protein, resulting in modifications known as AMPylation and UMPylation.</text>
</comment>
<dbReference type="Pfam" id="PF02696">
    <property type="entry name" value="SelO"/>
    <property type="match status" value="1"/>
</dbReference>
<feature type="compositionally biased region" description="Basic and acidic residues" evidence="9">
    <location>
        <begin position="459"/>
        <end position="476"/>
    </location>
</feature>
<dbReference type="InterPro" id="IPR003846">
    <property type="entry name" value="SelO"/>
</dbReference>
<accession>A0A0Q9YLS7</accession>
<dbReference type="NCBIfam" id="NF000658">
    <property type="entry name" value="PRK00029.1"/>
    <property type="match status" value="1"/>
</dbReference>
<keyword evidence="4 8" id="KW-0479">Metal-binding</keyword>
<comment type="catalytic activity">
    <reaction evidence="8">
        <text>L-tyrosyl-[protein] + UTP = O-(5'-uridylyl)-L-tyrosyl-[protein] + diphosphate</text>
        <dbReference type="Rhea" id="RHEA:83887"/>
        <dbReference type="Rhea" id="RHEA-COMP:10136"/>
        <dbReference type="Rhea" id="RHEA-COMP:20238"/>
        <dbReference type="ChEBI" id="CHEBI:33019"/>
        <dbReference type="ChEBI" id="CHEBI:46398"/>
        <dbReference type="ChEBI" id="CHEBI:46858"/>
        <dbReference type="ChEBI" id="CHEBI:90602"/>
    </reaction>
</comment>
<evidence type="ECO:0000313" key="12">
    <source>
        <dbReference type="Proteomes" id="UP000051497"/>
    </source>
</evidence>
<name>A0A0Q9YLS7_9GAMM</name>
<dbReference type="EC" id="2.7.7.-" evidence="8"/>
<gene>
    <name evidence="8" type="primary">ydiU</name>
    <name evidence="8" type="synonym">selO</name>
    <name evidence="11" type="ORF">HT99x_000575</name>
    <name evidence="10" type="ORF">HT99x_02997</name>
</gene>
<dbReference type="GO" id="GO:0070733">
    <property type="term" value="F:AMPylase activity"/>
    <property type="evidence" value="ECO:0007669"/>
    <property type="project" value="UniProtKB-EC"/>
</dbReference>
<organism evidence="10">
    <name type="scientific">Candidatus Berkiella aquae</name>
    <dbReference type="NCBI Taxonomy" id="295108"/>
    <lineage>
        <taxon>Bacteria</taxon>
        <taxon>Pseudomonadati</taxon>
        <taxon>Pseudomonadota</taxon>
        <taxon>Gammaproteobacteria</taxon>
        <taxon>Candidatus Berkiellales</taxon>
        <taxon>Candidatus Berkiellaceae</taxon>
        <taxon>Candidatus Berkiella</taxon>
    </lineage>
</organism>
<reference evidence="11" key="2">
    <citation type="journal article" date="2016" name="Genome Announc.">
        <title>Draft Genome Sequences of Two Novel Amoeba-Resistant Intranuclear Bacteria, 'Candidatus Berkiella cookevillensis' and 'Candidatus Berkiella aquae'.</title>
        <authorList>
            <person name="Mehari Y.T."/>
            <person name="Arivett B.A."/>
            <person name="Farone A.L."/>
            <person name="Gunderson J.H."/>
            <person name="Farone M.B."/>
        </authorList>
    </citation>
    <scope>NUCLEOTIDE SEQUENCE</scope>
    <source>
        <strain evidence="11">HT99</strain>
    </source>
</reference>
<evidence type="ECO:0000313" key="10">
    <source>
        <dbReference type="EMBL" id="KRG18466.1"/>
    </source>
</evidence>
<comment type="similarity">
    <text evidence="1 8">Belongs to the SELO family.</text>
</comment>
<proteinExistence type="inferred from homology"/>
<dbReference type="STRING" id="295108.HT99x_02997"/>
<reference evidence="11" key="3">
    <citation type="submission" date="2021-06" db="EMBL/GenBank/DDBJ databases">
        <title>Genomic Description and Analysis of Intracellular Bacteria, Candidatus Berkiella cookevillensis and Candidatus Berkiella aquae.</title>
        <authorList>
            <person name="Kidane D.T."/>
            <person name="Mehari Y.T."/>
            <person name="Rice F.C."/>
            <person name="Arivett B.A."/>
            <person name="Farone A.L."/>
            <person name="Berk S.G."/>
            <person name="Farone M.B."/>
        </authorList>
    </citation>
    <scope>NUCLEOTIDE SEQUENCE</scope>
    <source>
        <strain evidence="11">HT99</strain>
    </source>
</reference>
<evidence type="ECO:0000256" key="6">
    <source>
        <dbReference type="ARBA" id="ARBA00022840"/>
    </source>
</evidence>
<keyword evidence="6 8" id="KW-0067">ATP-binding</keyword>
<evidence type="ECO:0000256" key="8">
    <source>
        <dbReference type="HAMAP-Rule" id="MF_00692"/>
    </source>
</evidence>
<dbReference type="GO" id="GO:0030145">
    <property type="term" value="F:manganese ion binding"/>
    <property type="evidence" value="ECO:0007669"/>
    <property type="project" value="UniProtKB-UniRule"/>
</dbReference>
<evidence type="ECO:0000256" key="1">
    <source>
        <dbReference type="ARBA" id="ARBA00009747"/>
    </source>
</evidence>
<dbReference type="EC" id="2.7.7.108" evidence="8"/>
<feature type="binding site" evidence="8">
    <location>
        <position position="90"/>
    </location>
    <ligand>
        <name>ATP</name>
        <dbReference type="ChEBI" id="CHEBI:30616"/>
    </ligand>
</feature>
<dbReference type="AlphaFoldDB" id="A0A0Q9YLS7"/>
<dbReference type="GO" id="GO:0000287">
    <property type="term" value="F:magnesium ion binding"/>
    <property type="evidence" value="ECO:0007669"/>
    <property type="project" value="UniProtKB-UniRule"/>
</dbReference>
<feature type="binding site" evidence="8">
    <location>
        <position position="122"/>
    </location>
    <ligand>
        <name>ATP</name>
        <dbReference type="ChEBI" id="CHEBI:30616"/>
    </ligand>
</feature>
<dbReference type="EMBL" id="LKAJ02000001">
    <property type="protein sequence ID" value="MCS5709911.1"/>
    <property type="molecule type" value="Genomic_DNA"/>
</dbReference>
<dbReference type="HAMAP" id="MF_00692">
    <property type="entry name" value="SelO"/>
    <property type="match status" value="1"/>
</dbReference>
<evidence type="ECO:0000256" key="5">
    <source>
        <dbReference type="ARBA" id="ARBA00022741"/>
    </source>
</evidence>
<comment type="catalytic activity">
    <reaction evidence="8">
        <text>L-seryl-[protein] + ATP = 3-O-(5'-adenylyl)-L-seryl-[protein] + diphosphate</text>
        <dbReference type="Rhea" id="RHEA:58120"/>
        <dbReference type="Rhea" id="RHEA-COMP:9863"/>
        <dbReference type="Rhea" id="RHEA-COMP:15073"/>
        <dbReference type="ChEBI" id="CHEBI:29999"/>
        <dbReference type="ChEBI" id="CHEBI:30616"/>
        <dbReference type="ChEBI" id="CHEBI:33019"/>
        <dbReference type="ChEBI" id="CHEBI:142516"/>
        <dbReference type="EC" id="2.7.7.108"/>
    </reaction>
</comment>
<keyword evidence="7 8" id="KW-0460">Magnesium</keyword>
<dbReference type="PATRIC" id="fig|1590043.3.peg.3049"/>
<feature type="binding site" evidence="8">
    <location>
        <position position="89"/>
    </location>
    <ligand>
        <name>ATP</name>
        <dbReference type="ChEBI" id="CHEBI:30616"/>
    </ligand>
</feature>
<dbReference type="PANTHER" id="PTHR32057">
    <property type="entry name" value="PROTEIN ADENYLYLTRANSFERASE SELO, MITOCHONDRIAL"/>
    <property type="match status" value="1"/>
</dbReference>
<dbReference type="EMBL" id="LKAJ01000020">
    <property type="protein sequence ID" value="KRG18466.1"/>
    <property type="molecule type" value="Genomic_DNA"/>
</dbReference>
<comment type="catalytic activity">
    <reaction evidence="8">
        <text>L-seryl-[protein] + UTP = O-(5'-uridylyl)-L-seryl-[protein] + diphosphate</text>
        <dbReference type="Rhea" id="RHEA:64604"/>
        <dbReference type="Rhea" id="RHEA-COMP:9863"/>
        <dbReference type="Rhea" id="RHEA-COMP:16635"/>
        <dbReference type="ChEBI" id="CHEBI:29999"/>
        <dbReference type="ChEBI" id="CHEBI:33019"/>
        <dbReference type="ChEBI" id="CHEBI:46398"/>
        <dbReference type="ChEBI" id="CHEBI:156051"/>
    </reaction>
</comment>
<evidence type="ECO:0000256" key="9">
    <source>
        <dbReference type="SAM" id="MobiDB-lite"/>
    </source>
</evidence>
<sequence>MNKSNVAPINNQWEHSYLELPNEFYSVIQTQSVPLPEIILWNQPLANELGLENFDAQILSGSVLPHGAKAAALAYAGHQFGYFTLLGDGRAMWLGEQVAPNGKRYDVQLKGSGPTPYARRGDGKATLGPMLREYLISEAMHALKISTTRSLAVTSTGEQIYRGTLQPGAVLTRIAASHIRVGTFEYAATLASPASLQSLLDYTIKRHVPEELQSQGALGLLEYVKQAQVTLICEWLRVGFIHGVMNTDNMAISGQTIDYGPCAFMDEYHPETVFSSIDHHGRYAFANQPNIAQWNFIRLAECLLPFLHENKDKAINIAQQQIEEFAQLFAKQWLQMMRQKLGLVSEENQDELLIQRLLTIMQQQTLDYTNTFRALSSIGEGGVNASLSPHLRDWCQSWQARLATQGLSLQEVTHLMKMKNPALIPRNHQVDKALKRAITGDLSWFNRCLEAYQEPYHDNPKFDDLRQPPTSEEKIGETFCGT</sequence>
<evidence type="ECO:0000256" key="4">
    <source>
        <dbReference type="ARBA" id="ARBA00022723"/>
    </source>
</evidence>
<feature type="binding site" evidence="8">
    <location>
        <position position="249"/>
    </location>
    <ligand>
        <name>Mg(2+)</name>
        <dbReference type="ChEBI" id="CHEBI:18420"/>
    </ligand>
</feature>
<comment type="catalytic activity">
    <reaction evidence="8">
        <text>L-histidyl-[protein] + UTP = N(tele)-(5'-uridylyl)-L-histidyl-[protein] + diphosphate</text>
        <dbReference type="Rhea" id="RHEA:83891"/>
        <dbReference type="Rhea" id="RHEA-COMP:9745"/>
        <dbReference type="Rhea" id="RHEA-COMP:20239"/>
        <dbReference type="ChEBI" id="CHEBI:29979"/>
        <dbReference type="ChEBI" id="CHEBI:33019"/>
        <dbReference type="ChEBI" id="CHEBI:46398"/>
        <dbReference type="ChEBI" id="CHEBI:233474"/>
    </reaction>
</comment>
<evidence type="ECO:0000313" key="11">
    <source>
        <dbReference type="EMBL" id="MCS5709911.1"/>
    </source>
</evidence>
<comment type="catalytic activity">
    <reaction evidence="8">
        <text>L-tyrosyl-[protein] + ATP = O-(5'-adenylyl)-L-tyrosyl-[protein] + diphosphate</text>
        <dbReference type="Rhea" id="RHEA:54288"/>
        <dbReference type="Rhea" id="RHEA-COMP:10136"/>
        <dbReference type="Rhea" id="RHEA-COMP:13846"/>
        <dbReference type="ChEBI" id="CHEBI:30616"/>
        <dbReference type="ChEBI" id="CHEBI:33019"/>
        <dbReference type="ChEBI" id="CHEBI:46858"/>
        <dbReference type="ChEBI" id="CHEBI:83624"/>
        <dbReference type="EC" id="2.7.7.108"/>
    </reaction>
</comment>
<comment type="cofactor">
    <cofactor evidence="8">
        <name>Mg(2+)</name>
        <dbReference type="ChEBI" id="CHEBI:18420"/>
    </cofactor>
    <cofactor evidence="8">
        <name>Mn(2+)</name>
        <dbReference type="ChEBI" id="CHEBI:29035"/>
    </cofactor>
</comment>
<evidence type="ECO:0000256" key="2">
    <source>
        <dbReference type="ARBA" id="ARBA00022679"/>
    </source>
</evidence>
<feature type="binding site" evidence="8">
    <location>
        <position position="258"/>
    </location>
    <ligand>
        <name>ATP</name>
        <dbReference type="ChEBI" id="CHEBI:30616"/>
    </ligand>
</feature>
<keyword evidence="12" id="KW-1185">Reference proteome</keyword>
<keyword evidence="8" id="KW-0464">Manganese</keyword>
<evidence type="ECO:0000256" key="3">
    <source>
        <dbReference type="ARBA" id="ARBA00022695"/>
    </source>
</evidence>
<feature type="binding site" evidence="8">
    <location>
        <position position="180"/>
    </location>
    <ligand>
        <name>ATP</name>
        <dbReference type="ChEBI" id="CHEBI:30616"/>
    </ligand>
</feature>
<dbReference type="GO" id="GO:0005524">
    <property type="term" value="F:ATP binding"/>
    <property type="evidence" value="ECO:0007669"/>
    <property type="project" value="UniProtKB-UniRule"/>
</dbReference>
<feature type="binding site" evidence="8">
    <location>
        <position position="110"/>
    </location>
    <ligand>
        <name>ATP</name>
        <dbReference type="ChEBI" id="CHEBI:30616"/>
    </ligand>
</feature>
<feature type="binding site" evidence="8">
    <location>
        <position position="87"/>
    </location>
    <ligand>
        <name>ATP</name>
        <dbReference type="ChEBI" id="CHEBI:30616"/>
    </ligand>
</feature>
<comment type="catalytic activity">
    <reaction evidence="8">
        <text>L-threonyl-[protein] + ATP = 3-O-(5'-adenylyl)-L-threonyl-[protein] + diphosphate</text>
        <dbReference type="Rhea" id="RHEA:54292"/>
        <dbReference type="Rhea" id="RHEA-COMP:11060"/>
        <dbReference type="Rhea" id="RHEA-COMP:13847"/>
        <dbReference type="ChEBI" id="CHEBI:30013"/>
        <dbReference type="ChEBI" id="CHEBI:30616"/>
        <dbReference type="ChEBI" id="CHEBI:33019"/>
        <dbReference type="ChEBI" id="CHEBI:138113"/>
        <dbReference type="EC" id="2.7.7.108"/>
    </reaction>
</comment>
<feature type="active site" description="Proton acceptor" evidence="8">
    <location>
        <position position="248"/>
    </location>
</feature>
<keyword evidence="3 8" id="KW-0548">Nucleotidyltransferase</keyword>
<protein>
    <recommendedName>
        <fullName evidence="8">Protein nucleotidyltransferase YdiU</fullName>
        <ecNumber evidence="8">2.7.7.-</ecNumber>
    </recommendedName>
    <alternativeName>
        <fullName evidence="8">Protein adenylyltransferase YdiU</fullName>
        <ecNumber evidence="8">2.7.7.108</ecNumber>
    </alternativeName>
    <alternativeName>
        <fullName evidence="8">Protein uridylyltransferase YdiU</fullName>
        <ecNumber evidence="8">2.7.7.-</ecNumber>
    </alternativeName>
</protein>
<dbReference type="Proteomes" id="UP000051497">
    <property type="component" value="Unassembled WGS sequence"/>
</dbReference>
<keyword evidence="5 8" id="KW-0547">Nucleotide-binding</keyword>
<dbReference type="RefSeq" id="WP_075067588.1">
    <property type="nucleotide sequence ID" value="NZ_LKAJ02000001.1"/>
</dbReference>
<evidence type="ECO:0000256" key="7">
    <source>
        <dbReference type="ARBA" id="ARBA00022842"/>
    </source>
</evidence>
<keyword evidence="2 8" id="KW-0808">Transferase</keyword>
<feature type="region of interest" description="Disordered" evidence="9">
    <location>
        <begin position="459"/>
        <end position="482"/>
    </location>
</feature>
<feature type="binding site" evidence="8">
    <location>
        <position position="123"/>
    </location>
    <ligand>
        <name>ATP</name>
        <dbReference type="ChEBI" id="CHEBI:30616"/>
    </ligand>
</feature>
<dbReference type="OrthoDB" id="9776281at2"/>
<reference evidence="10" key="1">
    <citation type="submission" date="2015-09" db="EMBL/GenBank/DDBJ databases">
        <title>Draft Genome Sequences of Two Novel Amoeba-resistant Intranuclear Bacteria, Candidatus Berkiella cookevillensis and Candidatus Berkiella aquae.</title>
        <authorList>
            <person name="Mehari Y.T."/>
            <person name="Arivett B.A."/>
            <person name="Farone A.L."/>
            <person name="Gunderson J.H."/>
            <person name="Farone M.B."/>
        </authorList>
    </citation>
    <scope>NUCLEOTIDE SEQUENCE [LARGE SCALE GENOMIC DNA]</scope>
    <source>
        <strain evidence="10">HT99</strain>
    </source>
</reference>
<comment type="caution">
    <text evidence="10">The sequence shown here is derived from an EMBL/GenBank/DDBJ whole genome shotgun (WGS) entry which is preliminary data.</text>
</comment>
<feature type="binding site" evidence="8">
    <location>
        <position position="258"/>
    </location>
    <ligand>
        <name>Mg(2+)</name>
        <dbReference type="ChEBI" id="CHEBI:18420"/>
    </ligand>
</feature>
<dbReference type="PANTHER" id="PTHR32057:SF14">
    <property type="entry name" value="PROTEIN ADENYLYLTRANSFERASE SELO, MITOCHONDRIAL"/>
    <property type="match status" value="1"/>
</dbReference>